<dbReference type="HOGENOM" id="CLU_1292340_0_0_9"/>
<dbReference type="InterPro" id="IPR051324">
    <property type="entry name" value="Stress/Tellurium_Resist"/>
</dbReference>
<evidence type="ECO:0000313" key="3">
    <source>
        <dbReference type="EMBL" id="EEX21853.1"/>
    </source>
</evidence>
<name>C9L7V8_BLAHA</name>
<dbReference type="AlphaFoldDB" id="C9L7V8"/>
<reference evidence="3" key="1">
    <citation type="submission" date="2009-09" db="EMBL/GenBank/DDBJ databases">
        <authorList>
            <person name="Weinstock G."/>
            <person name="Sodergren E."/>
            <person name="Clifton S."/>
            <person name="Fulton L."/>
            <person name="Fulton B."/>
            <person name="Courtney L."/>
            <person name="Fronick C."/>
            <person name="Harrison M."/>
            <person name="Strong C."/>
            <person name="Farmer C."/>
            <person name="Delahaunty K."/>
            <person name="Markovic C."/>
            <person name="Hall O."/>
            <person name="Minx P."/>
            <person name="Tomlinson C."/>
            <person name="Mitreva M."/>
            <person name="Nelson J."/>
            <person name="Hou S."/>
            <person name="Wollam A."/>
            <person name="Pepin K.H."/>
            <person name="Johnson M."/>
            <person name="Bhonagiri V."/>
            <person name="Nash W.E."/>
            <person name="Warren W."/>
            <person name="Chinwalla A."/>
            <person name="Mardis E.R."/>
            <person name="Wilson R.K."/>
        </authorList>
    </citation>
    <scope>NUCLEOTIDE SEQUENCE [LARGE SCALE GENOMIC DNA]</scope>
    <source>
        <strain evidence="3">DSM 20583</strain>
    </source>
</reference>
<sequence>MPVIDMSKNQKINMTKEDGSNIKNIFIGVRWDMNRFSGEGDIDFDIHGFLTNSDKKVQYPSDIVNFSTYGDGKNYPWVEYSGDNRTGDDSQGIEFNGRHFDEYFIVHADKFPANKTDFTICLTIFRAIQRLQNFGMVNNAMVTVYDYDNPSGFEANFDLSEDEKFEKLNAVELGRLYKHNGGFKFQAIGSGYTGGMVELFKTFDLDIDEGRDA</sequence>
<protein>
    <submittedName>
        <fullName evidence="3">Bacterial stress protein</fullName>
    </submittedName>
</protein>
<dbReference type="PANTHER" id="PTHR32097">
    <property type="entry name" value="CAMP-BINDING PROTEIN 1-RELATED"/>
    <property type="match status" value="1"/>
</dbReference>
<dbReference type="PANTHER" id="PTHR32097:SF4">
    <property type="entry name" value="GENERAL STRESS PROTEIN 16U"/>
    <property type="match status" value="1"/>
</dbReference>
<dbReference type="InterPro" id="IPR003325">
    <property type="entry name" value="TerD"/>
</dbReference>
<comment type="caution">
    <text evidence="3">The sequence shown here is derived from an EMBL/GenBank/DDBJ whole genome shotgun (WGS) entry which is preliminary data.</text>
</comment>
<dbReference type="CDD" id="cd06974">
    <property type="entry name" value="TerD_like"/>
    <property type="match status" value="1"/>
</dbReference>
<accession>C9L7V8</accession>
<dbReference type="Pfam" id="PF02342">
    <property type="entry name" value="TerD"/>
    <property type="match status" value="1"/>
</dbReference>
<dbReference type="EMBL" id="ABYU02000016">
    <property type="protein sequence ID" value="EEX21853.1"/>
    <property type="molecule type" value="Genomic_DNA"/>
</dbReference>
<evidence type="ECO:0000259" key="2">
    <source>
        <dbReference type="Pfam" id="PF02342"/>
    </source>
</evidence>
<dbReference type="eggNOG" id="COG2310">
    <property type="taxonomic scope" value="Bacteria"/>
</dbReference>
<dbReference type="Gene3D" id="2.60.60.30">
    <property type="entry name" value="sav2460 like domains"/>
    <property type="match status" value="1"/>
</dbReference>
<evidence type="ECO:0000313" key="4">
    <source>
        <dbReference type="Proteomes" id="UP000003755"/>
    </source>
</evidence>
<dbReference type="RefSeq" id="WP_003020680.1">
    <property type="nucleotide sequence ID" value="NZ_CP022413.2"/>
</dbReference>
<proteinExistence type="inferred from homology"/>
<dbReference type="KEGG" id="bhan:CGC63_09325"/>
<organism evidence="3 4">
    <name type="scientific">Blautia hansenii DSM 20583</name>
    <dbReference type="NCBI Taxonomy" id="537007"/>
    <lineage>
        <taxon>Bacteria</taxon>
        <taxon>Bacillati</taxon>
        <taxon>Bacillota</taxon>
        <taxon>Clostridia</taxon>
        <taxon>Lachnospirales</taxon>
        <taxon>Lachnospiraceae</taxon>
        <taxon>Blautia</taxon>
    </lineage>
</organism>
<gene>
    <name evidence="3" type="ORF">BLAHAN_05481</name>
</gene>
<keyword evidence="4" id="KW-1185">Reference proteome</keyword>
<evidence type="ECO:0000256" key="1">
    <source>
        <dbReference type="ARBA" id="ARBA00008775"/>
    </source>
</evidence>
<dbReference type="STRING" id="537007.BLAHAN_05481"/>
<dbReference type="Proteomes" id="UP000003755">
    <property type="component" value="Unassembled WGS sequence"/>
</dbReference>
<comment type="similarity">
    <text evidence="1">Belongs to the CAPAB/TerDEXZ family.</text>
</comment>
<feature type="domain" description="TerD" evidence="2">
    <location>
        <begin position="4"/>
        <end position="203"/>
    </location>
</feature>